<dbReference type="InterPro" id="IPR003770">
    <property type="entry name" value="MLTG-like"/>
</dbReference>
<keyword evidence="6 7" id="KW-0961">Cell wall biogenesis/degradation</keyword>
<evidence type="ECO:0000256" key="7">
    <source>
        <dbReference type="HAMAP-Rule" id="MF_02065"/>
    </source>
</evidence>
<evidence type="ECO:0000256" key="5">
    <source>
        <dbReference type="ARBA" id="ARBA00023239"/>
    </source>
</evidence>
<dbReference type="GO" id="GO:0009252">
    <property type="term" value="P:peptidoglycan biosynthetic process"/>
    <property type="evidence" value="ECO:0007669"/>
    <property type="project" value="UniProtKB-UniRule"/>
</dbReference>
<evidence type="ECO:0000256" key="4">
    <source>
        <dbReference type="ARBA" id="ARBA00023136"/>
    </source>
</evidence>
<dbReference type="PANTHER" id="PTHR30518:SF2">
    <property type="entry name" value="ENDOLYTIC MUREIN TRANSGLYCOSYLASE"/>
    <property type="match status" value="1"/>
</dbReference>
<evidence type="ECO:0000256" key="1">
    <source>
        <dbReference type="ARBA" id="ARBA00022475"/>
    </source>
</evidence>
<dbReference type="Gene3D" id="3.30.160.60">
    <property type="entry name" value="Classic Zinc Finger"/>
    <property type="match status" value="1"/>
</dbReference>
<reference evidence="8 9" key="1">
    <citation type="submission" date="2014-06" db="EMBL/GenBank/DDBJ databases">
        <title>Whole Genome Sequences of Three Symbiotic Endozoicomonas Bacteria.</title>
        <authorList>
            <person name="Neave M.J."/>
            <person name="Apprill A."/>
            <person name="Voolstra C.R."/>
        </authorList>
    </citation>
    <scope>NUCLEOTIDE SEQUENCE [LARGE SCALE GENOMIC DNA]</scope>
    <source>
        <strain evidence="8 9">LMG 24815</strain>
    </source>
</reference>
<protein>
    <recommendedName>
        <fullName evidence="7">Endolytic murein transglycosylase</fullName>
        <ecNumber evidence="7">4.2.2.29</ecNumber>
    </recommendedName>
    <alternativeName>
        <fullName evidence="7">Peptidoglycan lytic transglycosylase</fullName>
    </alternativeName>
    <alternativeName>
        <fullName evidence="7">Peptidoglycan polymerization terminase</fullName>
    </alternativeName>
</protein>
<dbReference type="EC" id="4.2.2.29" evidence="7"/>
<dbReference type="Pfam" id="PF02618">
    <property type="entry name" value="YceG"/>
    <property type="match status" value="1"/>
</dbReference>
<dbReference type="Gene3D" id="3.30.1490.480">
    <property type="entry name" value="Endolytic murein transglycosylase"/>
    <property type="match status" value="1"/>
</dbReference>
<evidence type="ECO:0000256" key="2">
    <source>
        <dbReference type="ARBA" id="ARBA00022692"/>
    </source>
</evidence>
<keyword evidence="1 7" id="KW-1003">Cell membrane</keyword>
<evidence type="ECO:0000313" key="8">
    <source>
        <dbReference type="EMBL" id="KEQ15308.1"/>
    </source>
</evidence>
<proteinExistence type="inferred from homology"/>
<dbReference type="PANTHER" id="PTHR30518">
    <property type="entry name" value="ENDOLYTIC MUREIN TRANSGLYCOSYLASE"/>
    <property type="match status" value="1"/>
</dbReference>
<dbReference type="AlphaFoldDB" id="A0A081NA35"/>
<keyword evidence="7" id="KW-0997">Cell inner membrane</keyword>
<keyword evidence="4 7" id="KW-0472">Membrane</keyword>
<keyword evidence="5 7" id="KW-0456">Lyase</keyword>
<feature type="site" description="Important for catalytic activity" evidence="7">
    <location>
        <position position="219"/>
    </location>
</feature>
<comment type="function">
    <text evidence="7">Functions as a peptidoglycan terminase that cleaves nascent peptidoglycan strands endolytically to terminate their elongation.</text>
</comment>
<evidence type="ECO:0000256" key="3">
    <source>
        <dbReference type="ARBA" id="ARBA00022989"/>
    </source>
</evidence>
<organism evidence="8 9">
    <name type="scientific">Endozoicomonas montiporae</name>
    <dbReference type="NCBI Taxonomy" id="1027273"/>
    <lineage>
        <taxon>Bacteria</taxon>
        <taxon>Pseudomonadati</taxon>
        <taxon>Pseudomonadota</taxon>
        <taxon>Gammaproteobacteria</taxon>
        <taxon>Oceanospirillales</taxon>
        <taxon>Endozoicomonadaceae</taxon>
        <taxon>Endozoicomonas</taxon>
    </lineage>
</organism>
<dbReference type="FunFam" id="3.30.160.60:FF:000242">
    <property type="entry name" value="Endolytic murein transglycosylase"/>
    <property type="match status" value="1"/>
</dbReference>
<dbReference type="HAMAP" id="MF_02065">
    <property type="entry name" value="MltG"/>
    <property type="match status" value="1"/>
</dbReference>
<comment type="similarity">
    <text evidence="7">Belongs to the transglycosylase MltG family.</text>
</comment>
<evidence type="ECO:0000313" key="9">
    <source>
        <dbReference type="Proteomes" id="UP000028006"/>
    </source>
</evidence>
<comment type="catalytic activity">
    <reaction evidence="7">
        <text>a peptidoglycan chain = a peptidoglycan chain with N-acetyl-1,6-anhydromuramyl-[peptide] at the reducing end + a peptidoglycan chain with N-acetylglucosamine at the non-reducing end.</text>
        <dbReference type="EC" id="4.2.2.29"/>
    </reaction>
</comment>
<dbReference type="GO" id="GO:0005886">
    <property type="term" value="C:plasma membrane"/>
    <property type="evidence" value="ECO:0007669"/>
    <property type="project" value="UniProtKB-UniRule"/>
</dbReference>
<accession>A0A081NA35</accession>
<keyword evidence="3 7" id="KW-1133">Transmembrane helix</keyword>
<dbReference type="eggNOG" id="COG1559">
    <property type="taxonomic scope" value="Bacteria"/>
</dbReference>
<dbReference type="Proteomes" id="UP000028006">
    <property type="component" value="Unassembled WGS sequence"/>
</dbReference>
<sequence length="347" mass="39502">MVKKLLLGLFSGFFSLMLLAGLAWMGLNWYADQPLREDSDEVLEFTIRPGDSLTRVANRLFDAGWLEYPQVMRLLARIDDVAGGIHAGDYLIPATINKYELLQMFVSGDVRYYDVVLVEGSTVAEALQALNEHEKLSQPLDAAAFQTLLADLDIDGNPEGQFYPDTYFFESGDTVESVLRRANDRMTIVLAEEWDARSDDLPYKTPYEALIMASLIEKETGAEWERPEISGVFVRRLDKRMRLQTDPTVIYGMGDRYQGRITRRMLREDTPYNTYTRHGLPPTPIALAGREAINAALNPKEGTTLYFVARGDGTHHFSETLAEHNRAVRKYQIVERREDYRSTLEAQ</sequence>
<keyword evidence="9" id="KW-1185">Reference proteome</keyword>
<keyword evidence="2 7" id="KW-0812">Transmembrane</keyword>
<dbReference type="CDD" id="cd08010">
    <property type="entry name" value="MltG_like"/>
    <property type="match status" value="1"/>
</dbReference>
<dbReference type="NCBIfam" id="TIGR00247">
    <property type="entry name" value="endolytic transglycosylase MltG"/>
    <property type="match status" value="1"/>
</dbReference>
<dbReference type="RefSeq" id="WP_034872525.1">
    <property type="nucleotide sequence ID" value="NZ_JOKG01000001.1"/>
</dbReference>
<dbReference type="GO" id="GO:0071555">
    <property type="term" value="P:cell wall organization"/>
    <property type="evidence" value="ECO:0007669"/>
    <property type="project" value="UniProtKB-KW"/>
</dbReference>
<dbReference type="EMBL" id="JOKG01000001">
    <property type="protein sequence ID" value="KEQ15308.1"/>
    <property type="molecule type" value="Genomic_DNA"/>
</dbReference>
<evidence type="ECO:0000256" key="6">
    <source>
        <dbReference type="ARBA" id="ARBA00023316"/>
    </source>
</evidence>
<name>A0A081NA35_9GAMM</name>
<gene>
    <name evidence="7" type="primary">mltG</name>
    <name evidence="8" type="ORF">GZ77_01220</name>
</gene>
<comment type="caution">
    <text evidence="8">The sequence shown here is derived from an EMBL/GenBank/DDBJ whole genome shotgun (WGS) entry which is preliminary data.</text>
</comment>
<dbReference type="GO" id="GO:0008932">
    <property type="term" value="F:lytic endotransglycosylase activity"/>
    <property type="evidence" value="ECO:0007669"/>
    <property type="project" value="UniProtKB-UniRule"/>
</dbReference>